<dbReference type="PANTHER" id="PTHR22773">
    <property type="entry name" value="NADH DEHYDROGENASE"/>
    <property type="match status" value="1"/>
</dbReference>
<feature type="transmembrane region" description="Helical" evidence="5">
    <location>
        <begin position="371"/>
        <end position="390"/>
    </location>
</feature>
<feature type="transmembrane region" description="Helical" evidence="5">
    <location>
        <begin position="329"/>
        <end position="350"/>
    </location>
</feature>
<comment type="subcellular location">
    <subcellularLocation>
        <location evidence="1">Membrane</location>
        <topology evidence="1">Multi-pass membrane protein</topology>
    </subcellularLocation>
</comment>
<sequence length="486" mass="55131">MNCLFLCFVEFSLAIYIMLAILFCVLFTSFKSYSFPPLLSIITSSSIFVFILLLFQLVDISDPSFVLLNGLSIYSPFNIFFQALLFIVGCFILFLNRSYYSVRLLFQYEFDLLLIFSFLALSALCFSNDFLFVYVILELQSLAFYVLAGFWKNSEYSNEAGLRYFVIGAFSSCLLILSFSFIYLSLGSTSFDIIAVITSEDSIRFNLTFFGICLFLLAIFFKLGAAPSHFWICDVYEGALINISAFFSIIPKAIIFCLLFKFVLLAFLNHSAICSFLMTFSGIASVLISSVVALYQKKIKRLLAYSAIGHVGFILLAFSSGKLDSVRSALIYLVIYMIMNLGLFSLLIGFSSRGFLFKYLINWSFLKKWNIMISLSLAILLFSVGGIPPLAGFYSKLNVLILLVLEERSVLALTLVILSCISCFFYIRLIKVLFFNLSSNNILFDRNCLKGFELSLTTSFFFVVFFLIKPESLNNLLSYVTLLFIF</sequence>
<dbReference type="Pfam" id="PF00361">
    <property type="entry name" value="Proton_antipo_M"/>
    <property type="match status" value="1"/>
</dbReference>
<feature type="transmembrane region" description="Helical" evidence="5">
    <location>
        <begin position="451"/>
        <end position="468"/>
    </location>
</feature>
<accession>G9FIQ1</accession>
<name>G9FIQ1_9EUKA</name>
<dbReference type="NCBIfam" id="TIGR01770">
    <property type="entry name" value="NDH_I_N"/>
    <property type="match status" value="1"/>
</dbReference>
<evidence type="ECO:0000256" key="5">
    <source>
        <dbReference type="SAM" id="Phobius"/>
    </source>
</evidence>
<organism evidence="7">
    <name type="scientific">Phaeocystis antarctica</name>
    <dbReference type="NCBI Taxonomy" id="33657"/>
    <lineage>
        <taxon>Eukaryota</taxon>
        <taxon>Haptista</taxon>
        <taxon>Haptophyta</taxon>
        <taxon>Prymnesiophyceae</taxon>
        <taxon>Phaeocystales</taxon>
        <taxon>Phaeocystaceae</taxon>
        <taxon>Phaeocystis</taxon>
    </lineage>
</organism>
<keyword evidence="3 5" id="KW-1133">Transmembrane helix</keyword>
<keyword evidence="4 5" id="KW-0472">Membrane</keyword>
<dbReference type="GO" id="GO:0008137">
    <property type="term" value="F:NADH dehydrogenase (ubiquinone) activity"/>
    <property type="evidence" value="ECO:0007669"/>
    <property type="project" value="InterPro"/>
</dbReference>
<evidence type="ECO:0000259" key="6">
    <source>
        <dbReference type="Pfam" id="PF00361"/>
    </source>
</evidence>
<feature type="transmembrane region" description="Helical" evidence="5">
    <location>
        <begin position="37"/>
        <end position="57"/>
    </location>
</feature>
<feature type="transmembrane region" description="Helical" evidence="5">
    <location>
        <begin position="203"/>
        <end position="223"/>
    </location>
</feature>
<dbReference type="GO" id="GO:0042773">
    <property type="term" value="P:ATP synthesis coupled electron transport"/>
    <property type="evidence" value="ECO:0007669"/>
    <property type="project" value="InterPro"/>
</dbReference>
<dbReference type="EMBL" id="JN131834">
    <property type="protein sequence ID" value="AEK79997.1"/>
    <property type="molecule type" value="Genomic_DNA"/>
</dbReference>
<dbReference type="InterPro" id="IPR001750">
    <property type="entry name" value="ND/Mrp_TM"/>
</dbReference>
<feature type="domain" description="NADH:quinone oxidoreductase/Mrp antiporter transmembrane" evidence="6">
    <location>
        <begin position="127"/>
        <end position="422"/>
    </location>
</feature>
<feature type="transmembrane region" description="Helical" evidence="5">
    <location>
        <begin position="162"/>
        <end position="183"/>
    </location>
</feature>
<gene>
    <name evidence="7" type="primary">nad2</name>
</gene>
<dbReference type="AlphaFoldDB" id="G9FIQ1"/>
<feature type="transmembrane region" description="Helical" evidence="5">
    <location>
        <begin position="302"/>
        <end position="323"/>
    </location>
</feature>
<evidence type="ECO:0000256" key="2">
    <source>
        <dbReference type="ARBA" id="ARBA00022692"/>
    </source>
</evidence>
<feature type="transmembrane region" description="Helical" evidence="5">
    <location>
        <begin position="77"/>
        <end position="96"/>
    </location>
</feature>
<evidence type="ECO:0000256" key="3">
    <source>
        <dbReference type="ARBA" id="ARBA00022989"/>
    </source>
</evidence>
<proteinExistence type="predicted"/>
<geneLocation type="mitochondrion" evidence="7"/>
<feature type="transmembrane region" description="Helical" evidence="5">
    <location>
        <begin position="410"/>
        <end position="430"/>
    </location>
</feature>
<dbReference type="GO" id="GO:0016020">
    <property type="term" value="C:membrane"/>
    <property type="evidence" value="ECO:0007669"/>
    <property type="project" value="UniProtKB-SubCell"/>
</dbReference>
<dbReference type="InterPro" id="IPR010096">
    <property type="entry name" value="NADH-Q_OxRdtase_suN/2"/>
</dbReference>
<reference evidence="7" key="1">
    <citation type="journal article" date="2014" name="Mol. Phylogenet. Evol.">
        <title>Massive difference in synonymous substitution rates among mitochondrial, plastid, and nuclear genes of Phaeocystis algae.</title>
        <authorList>
            <person name="Smith D.R."/>
            <person name="Arrigo K.R."/>
            <person name="Alderkamp A.C."/>
            <person name="Allen A.E."/>
        </authorList>
    </citation>
    <scope>NUCLEOTIDE SEQUENCE</scope>
    <source>
        <strain evidence="7">CCMP1374</strain>
    </source>
</reference>
<keyword evidence="7" id="KW-0496">Mitochondrion</keyword>
<feature type="transmembrane region" description="Helical" evidence="5">
    <location>
        <begin position="235"/>
        <end position="264"/>
    </location>
</feature>
<feature type="transmembrane region" description="Helical" evidence="5">
    <location>
        <begin position="12"/>
        <end position="30"/>
    </location>
</feature>
<evidence type="ECO:0000256" key="4">
    <source>
        <dbReference type="ARBA" id="ARBA00023136"/>
    </source>
</evidence>
<keyword evidence="2 5" id="KW-0812">Transmembrane</keyword>
<evidence type="ECO:0000313" key="7">
    <source>
        <dbReference type="EMBL" id="AEK79997.1"/>
    </source>
</evidence>
<feature type="transmembrane region" description="Helical" evidence="5">
    <location>
        <begin position="130"/>
        <end position="150"/>
    </location>
</feature>
<feature type="transmembrane region" description="Helical" evidence="5">
    <location>
        <begin position="108"/>
        <end position="124"/>
    </location>
</feature>
<protein>
    <submittedName>
        <fullName evidence="7">NADH dehydrogenase subunit 2</fullName>
    </submittedName>
</protein>
<evidence type="ECO:0000256" key="1">
    <source>
        <dbReference type="ARBA" id="ARBA00004141"/>
    </source>
</evidence>
<feature type="transmembrane region" description="Helical" evidence="5">
    <location>
        <begin position="270"/>
        <end position="295"/>
    </location>
</feature>